<evidence type="ECO:0000313" key="4">
    <source>
        <dbReference type="Proteomes" id="UP001595478"/>
    </source>
</evidence>
<dbReference type="Gene3D" id="3.30.420.10">
    <property type="entry name" value="Ribonuclease H-like superfamily/Ribonuclease H"/>
    <property type="match status" value="1"/>
</dbReference>
<proteinExistence type="predicted"/>
<dbReference type="PROSITE" id="PS50994">
    <property type="entry name" value="INTEGRASE"/>
    <property type="match status" value="1"/>
</dbReference>
<dbReference type="InterPro" id="IPR001584">
    <property type="entry name" value="Integrase_cat-core"/>
</dbReference>
<organism evidence="3 4">
    <name type="scientific">Agaribacter flavus</name>
    <dbReference type="NCBI Taxonomy" id="1902781"/>
    <lineage>
        <taxon>Bacteria</taxon>
        <taxon>Pseudomonadati</taxon>
        <taxon>Pseudomonadota</taxon>
        <taxon>Gammaproteobacteria</taxon>
        <taxon>Alteromonadales</taxon>
        <taxon>Alteromonadaceae</taxon>
        <taxon>Agaribacter</taxon>
    </lineage>
</organism>
<accession>A0ABV7FYA2</accession>
<evidence type="ECO:0000256" key="1">
    <source>
        <dbReference type="SAM" id="MobiDB-lite"/>
    </source>
</evidence>
<evidence type="ECO:0000259" key="2">
    <source>
        <dbReference type="PROSITE" id="PS50994"/>
    </source>
</evidence>
<keyword evidence="4" id="KW-1185">Reference proteome</keyword>
<gene>
    <name evidence="3" type="ORF">ACFOHL_16640</name>
</gene>
<comment type="caution">
    <text evidence="3">The sequence shown here is derived from an EMBL/GenBank/DDBJ whole genome shotgun (WGS) entry which is preliminary data.</text>
</comment>
<dbReference type="Proteomes" id="UP001595478">
    <property type="component" value="Unassembled WGS sequence"/>
</dbReference>
<feature type="compositionally biased region" description="Polar residues" evidence="1">
    <location>
        <begin position="668"/>
        <end position="680"/>
    </location>
</feature>
<dbReference type="RefSeq" id="WP_376921364.1">
    <property type="nucleotide sequence ID" value="NZ_JBHRSW010000047.1"/>
</dbReference>
<dbReference type="SUPFAM" id="SSF53098">
    <property type="entry name" value="Ribonuclease H-like"/>
    <property type="match status" value="1"/>
</dbReference>
<sequence>MFNLNSLLIPDDSTALEETMCVAEIFPKRDCVFLLPYFTSGNHATKNPDRKPQKYKLSSLCEEIKTGKIILGKIKLEAFKEVPEELNYDRKGELLPSIVERDRRFEIVEALLTYKDELFYPARGKSPIRIVAKQFNTTKTCVQRYLNTFFRGGRLKNSLITSRGRHCTPPASGTKKRGRPRKTAKVGIIGKNVDTNDIAVMKKIAKRDFVGNGLSLKKSFSNLIKEHYYIQKGSTAPDGTETEPTLLPLTDRVSINQFRDWMPKLLDCPSMKEVHAMRGQKVVYEANNAGRAGHSEFEADGPGDIWMMDSTEIDVELVSPASRQARISRATLYVVRDAFSRSICGIYLAYGKASWKEARLALFHAIRNKVEFAKEYGLNLTDGDWAEYGMPRVLLVDNEEFQNKISASVGKDLGLEVCYSRAYRGDDKGLSESSFNMIHAMAKNEKIPGFRYKDLIGRNRNLPMRASCLTLFEMQQILIIYAIYHNNHIWKDDFPIEESALKASVNRVCREYWDWGLKNRNYYLQEKSDRQLYLSLLEVGTLTVHKTHFHLQEIGTNYYCEEIRLQKYQDKPKMPNSQTHKTLPCRYIRSGLSKILIEFKGEFYVGLLTRTHQQECGKMSVSEFNEWKDELKIQKDIFEGEHIKNEHDFSNSVQGVVGKAKKAKESENIQPQSTVPSKSEASAPLIEEADKTERERFEGALNQEHGVPPASNDNHGDSSRIGAPYGDDSDDDIDDELLSLMEEL</sequence>
<feature type="compositionally biased region" description="Acidic residues" evidence="1">
    <location>
        <begin position="727"/>
        <end position="744"/>
    </location>
</feature>
<evidence type="ECO:0000313" key="3">
    <source>
        <dbReference type="EMBL" id="MFC3123252.1"/>
    </source>
</evidence>
<protein>
    <recommendedName>
        <fullName evidence="2">Integrase catalytic domain-containing protein</fullName>
    </recommendedName>
</protein>
<dbReference type="InterPro" id="IPR036397">
    <property type="entry name" value="RNaseH_sf"/>
</dbReference>
<name>A0ABV7FYA2_9ALTE</name>
<reference evidence="4" key="1">
    <citation type="journal article" date="2019" name="Int. J. Syst. Evol. Microbiol.">
        <title>The Global Catalogue of Microorganisms (GCM) 10K type strain sequencing project: providing services to taxonomists for standard genome sequencing and annotation.</title>
        <authorList>
            <consortium name="The Broad Institute Genomics Platform"/>
            <consortium name="The Broad Institute Genome Sequencing Center for Infectious Disease"/>
            <person name="Wu L."/>
            <person name="Ma J."/>
        </authorList>
    </citation>
    <scope>NUCLEOTIDE SEQUENCE [LARGE SCALE GENOMIC DNA]</scope>
    <source>
        <strain evidence="4">KCTC 52473</strain>
    </source>
</reference>
<feature type="region of interest" description="Disordered" evidence="1">
    <location>
        <begin position="654"/>
        <end position="744"/>
    </location>
</feature>
<feature type="compositionally biased region" description="Basic and acidic residues" evidence="1">
    <location>
        <begin position="688"/>
        <end position="698"/>
    </location>
</feature>
<dbReference type="EMBL" id="JBHRSW010000047">
    <property type="protein sequence ID" value="MFC3123252.1"/>
    <property type="molecule type" value="Genomic_DNA"/>
</dbReference>
<dbReference type="InterPro" id="IPR012337">
    <property type="entry name" value="RNaseH-like_sf"/>
</dbReference>
<feature type="region of interest" description="Disordered" evidence="1">
    <location>
        <begin position="163"/>
        <end position="182"/>
    </location>
</feature>
<feature type="domain" description="Integrase catalytic" evidence="2">
    <location>
        <begin position="298"/>
        <end position="438"/>
    </location>
</feature>